<sequence>MNISSFTSDKKIAFFCKNQLLDLSITELIRSISTMSIEHIDIENIGDIESKIVNYIGIIYAVGNEDLSISLLNAIKSISEKSICKQLIITSLLDGVFSKFNMTSSIPLSSTLEEIKQAISLIFEMDEKIDNYTLEKKIKISEDNIAMLRMMANGTSVKEVSIICRKSKNAIYRCQNKIIHMIGIKNKQERSILLSNYNHLISALLAINKTTS</sequence>
<dbReference type="KEGG" id="ete:ETEE_0282"/>
<dbReference type="Proteomes" id="UP000028681">
    <property type="component" value="Chromosome"/>
</dbReference>
<reference evidence="1 2" key="1">
    <citation type="journal article" date="2012" name="PLoS ONE">
        <title>Edwardsiella comparative phylogenomics reveal the new intra/inter-species taxonomic relationships, virulence evolution and niche adaptation mechanisms.</title>
        <authorList>
            <person name="Yang M."/>
            <person name="Lv Y."/>
            <person name="Xiao J."/>
            <person name="Wu H."/>
            <person name="Zheng H."/>
            <person name="Liu Q."/>
            <person name="Zhang Y."/>
            <person name="Wang Q."/>
        </authorList>
    </citation>
    <scope>NUCLEOTIDE SEQUENCE [LARGE SCALE GENOMIC DNA]</scope>
    <source>
        <strain evidence="2">080813</strain>
    </source>
</reference>
<evidence type="ECO:0000313" key="2">
    <source>
        <dbReference type="Proteomes" id="UP000028681"/>
    </source>
</evidence>
<protein>
    <submittedName>
        <fullName evidence="1">Uncharacterized protein</fullName>
    </submittedName>
</protein>
<dbReference type="GeneID" id="33938070"/>
<dbReference type="AlphaFoldDB" id="A0A076LIP6"/>
<accession>A0A076LIP6</accession>
<dbReference type="HOGENOM" id="CLU_1298158_0_0_6"/>
<proteinExistence type="predicted"/>
<gene>
    <name evidence="1" type="ORF">ETEE_0282</name>
</gene>
<name>A0A076LIP6_9GAMM</name>
<evidence type="ECO:0000313" key="1">
    <source>
        <dbReference type="EMBL" id="AIJ06762.1"/>
    </source>
</evidence>
<dbReference type="EMBL" id="CP006664">
    <property type="protein sequence ID" value="AIJ06762.1"/>
    <property type="molecule type" value="Genomic_DNA"/>
</dbReference>
<organism evidence="1 2">
    <name type="scientific">Edwardsiella anguillarum ET080813</name>
    <dbReference type="NCBI Taxonomy" id="667120"/>
    <lineage>
        <taxon>Bacteria</taxon>
        <taxon>Pseudomonadati</taxon>
        <taxon>Pseudomonadota</taxon>
        <taxon>Gammaproteobacteria</taxon>
        <taxon>Enterobacterales</taxon>
        <taxon>Hafniaceae</taxon>
        <taxon>Edwardsiella</taxon>
    </lineage>
</organism>
<dbReference type="RefSeq" id="WP_034162533.1">
    <property type="nucleotide sequence ID" value="NZ_CP006664.1"/>
</dbReference>